<dbReference type="Proteomes" id="UP001372526">
    <property type="component" value="Unassembled WGS sequence"/>
</dbReference>
<dbReference type="RefSeq" id="WP_336473232.1">
    <property type="nucleotide sequence ID" value="NZ_JBAWSX010000009.1"/>
</dbReference>
<organism evidence="1 2">
    <name type="scientific">Bacillus bruguierae</name>
    <dbReference type="NCBI Taxonomy" id="3127667"/>
    <lineage>
        <taxon>Bacteria</taxon>
        <taxon>Bacillati</taxon>
        <taxon>Bacillota</taxon>
        <taxon>Bacilli</taxon>
        <taxon>Bacillales</taxon>
        <taxon>Bacillaceae</taxon>
        <taxon>Bacillus</taxon>
    </lineage>
</organism>
<evidence type="ECO:0000313" key="1">
    <source>
        <dbReference type="EMBL" id="MEI4802767.1"/>
    </source>
</evidence>
<dbReference type="EMBL" id="JBAWSX010000009">
    <property type="protein sequence ID" value="MEI4802767.1"/>
    <property type="molecule type" value="Genomic_DNA"/>
</dbReference>
<accession>A0ABU8FJ96</accession>
<dbReference type="Pfam" id="PF10628">
    <property type="entry name" value="CotE"/>
    <property type="match status" value="1"/>
</dbReference>
<evidence type="ECO:0000313" key="2">
    <source>
        <dbReference type="Proteomes" id="UP001372526"/>
    </source>
</evidence>
<name>A0ABU8FJ96_9BACI</name>
<comment type="caution">
    <text evidence="1">The sequence shown here is derived from an EMBL/GenBank/DDBJ whole genome shotgun (WGS) entry which is preliminary data.</text>
</comment>
<keyword evidence="2" id="KW-1185">Reference proteome</keyword>
<proteinExistence type="predicted"/>
<protein>
    <submittedName>
        <fullName evidence="1">Outer spore coat protein CotE</fullName>
    </submittedName>
</protein>
<keyword evidence="1" id="KW-0946">Virion</keyword>
<sequence length="182" mass="20761">MSEFREIITKAVVGKGRKYMKTTHTVEPNHPPTSILGCWVINHAYEAKQNGKYVEIEGYYDINTWYSHDENTKTEVVTERVHYTDDVKIGYRDKGVSGEDIEIIARVVQHPNCLEAVISPNGNKMVVTVEREFVIEVVGETKICVSVNPDGCEEDDTQFEVDDDEFEELDPNFIVEAEAEEE</sequence>
<keyword evidence="1" id="KW-0167">Capsid protein</keyword>
<gene>
    <name evidence="1" type="primary">cotE</name>
    <name evidence="1" type="ORF">WAZ07_15860</name>
</gene>
<reference evidence="1 2" key="1">
    <citation type="submission" date="2024-01" db="EMBL/GenBank/DDBJ databases">
        <title>Seven novel Bacillus-like species.</title>
        <authorList>
            <person name="Liu G."/>
        </authorList>
    </citation>
    <scope>NUCLEOTIDE SEQUENCE [LARGE SCALE GENOMIC DNA]</scope>
    <source>
        <strain evidence="1 2">FJAT-51639</strain>
    </source>
</reference>
<dbReference type="InterPro" id="IPR018901">
    <property type="entry name" value="Spore_coat_CotE"/>
</dbReference>